<dbReference type="Pfam" id="PF24312">
    <property type="entry name" value="Ig-like_POM152"/>
    <property type="match status" value="2"/>
</dbReference>
<dbReference type="GO" id="GO:0017056">
    <property type="term" value="F:structural constituent of nuclear pore"/>
    <property type="evidence" value="ECO:0007669"/>
    <property type="project" value="InterPro"/>
</dbReference>
<dbReference type="GO" id="GO:0070762">
    <property type="term" value="C:nuclear pore transmembrane ring"/>
    <property type="evidence" value="ECO:0007669"/>
    <property type="project" value="TreeGrafter"/>
</dbReference>
<dbReference type="InterPro" id="IPR056542">
    <property type="entry name" value="Ig-like_POM152_1st"/>
</dbReference>
<evidence type="ECO:0000313" key="9">
    <source>
        <dbReference type="Proteomes" id="UP001306508"/>
    </source>
</evidence>
<proteinExistence type="predicted"/>
<feature type="domain" description="Nucleoporin POM152 N-terminal transmembrane" evidence="4">
    <location>
        <begin position="176"/>
        <end position="269"/>
    </location>
</feature>
<keyword evidence="2" id="KW-0812">Transmembrane</keyword>
<dbReference type="Pfam" id="PF24519">
    <property type="entry name" value="Ig-like_Pom152_1"/>
    <property type="match status" value="1"/>
</dbReference>
<dbReference type="PANTHER" id="PTHR28206">
    <property type="entry name" value="NUCLEOPORIN POM152"/>
    <property type="match status" value="1"/>
</dbReference>
<feature type="transmembrane region" description="Helical" evidence="2">
    <location>
        <begin position="248"/>
        <end position="269"/>
    </location>
</feature>
<evidence type="ECO:0000259" key="4">
    <source>
        <dbReference type="Pfam" id="PF24097"/>
    </source>
</evidence>
<gene>
    <name evidence="8" type="ORF">RI543_003150</name>
</gene>
<evidence type="ECO:0000259" key="6">
    <source>
        <dbReference type="Pfam" id="PF24519"/>
    </source>
</evidence>
<dbReference type="InterPro" id="IPR056541">
    <property type="entry name" value="Ig-like_POM152"/>
</dbReference>
<dbReference type="InterPro" id="IPR056540">
    <property type="entry name" value="TMD_POM152"/>
</dbReference>
<dbReference type="InterPro" id="IPR037701">
    <property type="entry name" value="Pom152"/>
</dbReference>
<evidence type="ECO:0000256" key="2">
    <source>
        <dbReference type="SAM" id="Phobius"/>
    </source>
</evidence>
<dbReference type="InterPro" id="IPR056544">
    <property type="entry name" value="Ig_POM152"/>
</dbReference>
<keyword evidence="2" id="KW-1133">Transmembrane helix</keyword>
<feature type="domain" description="Nucleoporin POM152 ninth Ig-like" evidence="7">
    <location>
        <begin position="1240"/>
        <end position="1313"/>
    </location>
</feature>
<reference evidence="9" key="1">
    <citation type="submission" date="2023-07" db="EMBL/GenBank/DDBJ databases">
        <title>A draft genome of Kazachstania heterogenica Y-27499.</title>
        <authorList>
            <person name="Donic C."/>
            <person name="Kralova J.S."/>
            <person name="Fidel L."/>
            <person name="Ben-Dor S."/>
            <person name="Jung S."/>
        </authorList>
    </citation>
    <scope>NUCLEOTIDE SEQUENCE [LARGE SCALE GENOMIC DNA]</scope>
    <source>
        <strain evidence="9">Y27499</strain>
    </source>
</reference>
<evidence type="ECO:0000259" key="7">
    <source>
        <dbReference type="Pfam" id="PF24527"/>
    </source>
</evidence>
<dbReference type="EMBL" id="JAWIZZ010000047">
    <property type="protein sequence ID" value="KAK5779262.1"/>
    <property type="molecule type" value="Genomic_DNA"/>
</dbReference>
<dbReference type="InterPro" id="IPR056543">
    <property type="entry name" value="Ig-like_POM152_9th"/>
</dbReference>
<evidence type="ECO:0000259" key="5">
    <source>
        <dbReference type="Pfam" id="PF24312"/>
    </source>
</evidence>
<comment type="caution">
    <text evidence="8">The sequence shown here is derived from an EMBL/GenBank/DDBJ whole genome shotgun (WGS) entry which is preliminary data.</text>
</comment>
<evidence type="ECO:0000256" key="1">
    <source>
        <dbReference type="SAM" id="MobiDB-lite"/>
    </source>
</evidence>
<dbReference type="Pfam" id="PF23664">
    <property type="entry name" value="Ig_Pom152"/>
    <property type="match status" value="2"/>
</dbReference>
<feature type="domain" description="Nucleoporin POM152 first Ig-like" evidence="6">
    <location>
        <begin position="326"/>
        <end position="450"/>
    </location>
</feature>
<keyword evidence="2" id="KW-0472">Membrane</keyword>
<keyword evidence="9" id="KW-1185">Reference proteome</keyword>
<sequence>MEKKTFNAFNDTPRGKHWLMDTPSATRDSSINKDKSLNDKVDTKRQYSSIFVNGFSSGLSVNDESTLKNKFSNDTIRKNENRNINEDNIKEETKQKEEEYRSIFSLFGKQPTFKHSSMSNFNKDDSFFKSNNDSSSGNGRTTVTANKNNLQNNIKRETLYKDRDSDLPLISPNVLDVSKQRLLISVLFIILQCYKIYDLIVLKYNLPDNTLSVQLMKHSKFIFVIKYFMLDSLFLFFLPTLNIPRLNFGPIMVLIQIIFMNSFNIYLSIDHDHFIWVSIFISVWNKMFHSKQLTLTGSTIDPHHKIINFSNHFKGALTIKILPENTALLNPLHESFCLPIDSNSPLNEYSSNINTVKVPIKINSTEPVDFIQLEYRDLYTNSIFLKNFTSKDFEIMNDIPQHWKDSGESIDSMAQTIRYLYLNLNDIGFYQIRKIVDRKGLNLKIYQTHLILPHCPMASVIKSNNIDIDKCIGDKDEISFEVHGIPPLKLFYSKVINDQVFHYNDKNLQPEYFESPLQSSIKRKPTLFNKNDIEDLKWARSYPVSINLDTLTSIDGTYQYKIDKVIDGLGNAIDFTTIDNDSIKIKYDLISTFRVHNIPKASLDEKFNPRSPTKKNIVINLESINNWNQEIPFSVNLSFIDHNGEESKKTIEMNSLSEEIVANYPGIYQLNSINSKYCPGSVIGKSKVLITKPVPPQLDVKSSPIIDPCVGPIGLDFDLNFVGVPPFHYLVKIYKLDKYDKNIKKLYDTKRITSKGARSQFKYLPSVEGNYEIVFDSLTNDIFTEQIQLIPLKNYSFQTSMRVKPSASIRSRNHVKNLCLNGNTKIPISFKGEPPFTLQYDIIETSSNRRRSFTKDNIMDNEYLIETPAFTVGGDYILSLVSIKDSSKCLVNLSELDAKIRVRRDIPTASFNFIENANASKIKQGSAAEIPIRLTGEAPFTIKYEHLDLNGNYLGIYEAKFYSNYKQSLSVFKEGIYRLKEMHDSSCNGKIENIENQYMVTYLSRPYFTIQKTANSKITKLTESIFTRNPVCQNHETTIDLSLFGSPPFVLTYELTSPEGQTSINTIQITTKYASLQLPNTETGEYIATIKSIYDTNYEEEDFKYIDTSNNEIIIKQIVNSIPQISFTDKGRTLRTCSVNIEQQMERKDAYLKPIKLKHINGQSPFSITFSVYHESTSRTDHITLDNVDIEHFPYYRLYEGLKLGKHIITMDNIIDANGCINEFANEHDNFISISITDVPKIHLLDANADYCVGDYVSYQLNGVPPFNIRYSFNGIELQSQERSTQFVRVASEPGFISINTIQDSLSQCVVNFSLPSMEQERERLSLTIHPIPSVTVSQGNYVIEDIHEGDQAEVVFTFEGTPPFSLTYVRTEDTNTNSNNHNQRRPQVVETHKVTDIYEYEYRVLTSLQGTYEAIEISDAFCFAKNEAFFSN</sequence>
<dbReference type="GO" id="GO:0006999">
    <property type="term" value="P:nuclear pore organization"/>
    <property type="evidence" value="ECO:0007669"/>
    <property type="project" value="TreeGrafter"/>
</dbReference>
<dbReference type="Pfam" id="PF24527">
    <property type="entry name" value="Ig-like_Pom152_9"/>
    <property type="match status" value="1"/>
</dbReference>
<dbReference type="PANTHER" id="PTHR28206:SF1">
    <property type="entry name" value="NUCLEOPORIN POM152"/>
    <property type="match status" value="1"/>
</dbReference>
<feature type="transmembrane region" description="Helical" evidence="2">
    <location>
        <begin position="182"/>
        <end position="201"/>
    </location>
</feature>
<protein>
    <recommendedName>
        <fullName evidence="10">Nucleoporin</fullName>
    </recommendedName>
</protein>
<dbReference type="GO" id="GO:0006606">
    <property type="term" value="P:protein import into nucleus"/>
    <property type="evidence" value="ECO:0007669"/>
    <property type="project" value="TreeGrafter"/>
</dbReference>
<feature type="domain" description="Nucleoporin POM152 immunoglobulin-like" evidence="3">
    <location>
        <begin position="1037"/>
        <end position="1106"/>
    </location>
</feature>
<evidence type="ECO:0008006" key="10">
    <source>
        <dbReference type="Google" id="ProtNLM"/>
    </source>
</evidence>
<organism evidence="8 9">
    <name type="scientific">Arxiozyma heterogenica</name>
    <dbReference type="NCBI Taxonomy" id="278026"/>
    <lineage>
        <taxon>Eukaryota</taxon>
        <taxon>Fungi</taxon>
        <taxon>Dikarya</taxon>
        <taxon>Ascomycota</taxon>
        <taxon>Saccharomycotina</taxon>
        <taxon>Saccharomycetes</taxon>
        <taxon>Saccharomycetales</taxon>
        <taxon>Saccharomycetaceae</taxon>
        <taxon>Arxiozyma</taxon>
    </lineage>
</organism>
<dbReference type="Proteomes" id="UP001306508">
    <property type="component" value="Unassembled WGS sequence"/>
</dbReference>
<feature type="domain" description="Nucleoporin POM152 Ig-like" evidence="5">
    <location>
        <begin position="907"/>
        <end position="994"/>
    </location>
</feature>
<feature type="region of interest" description="Disordered" evidence="1">
    <location>
        <begin position="1"/>
        <end position="35"/>
    </location>
</feature>
<evidence type="ECO:0000313" key="8">
    <source>
        <dbReference type="EMBL" id="KAK5779262.1"/>
    </source>
</evidence>
<feature type="domain" description="Nucleoporin POM152 immunoglobulin-like" evidence="3">
    <location>
        <begin position="693"/>
        <end position="803"/>
    </location>
</feature>
<feature type="domain" description="Nucleoporin POM152 Ig-like" evidence="5">
    <location>
        <begin position="623"/>
        <end position="686"/>
    </location>
</feature>
<feature type="transmembrane region" description="Helical" evidence="2">
    <location>
        <begin position="221"/>
        <end position="241"/>
    </location>
</feature>
<evidence type="ECO:0000259" key="3">
    <source>
        <dbReference type="Pfam" id="PF23664"/>
    </source>
</evidence>
<accession>A0AAN7WMZ2</accession>
<dbReference type="Pfam" id="PF24097">
    <property type="entry name" value="TMD_POM152"/>
    <property type="match status" value="1"/>
</dbReference>
<name>A0AAN7WMZ2_9SACH</name>